<dbReference type="InterPro" id="IPR012763">
    <property type="entry name" value="DNA_pol_III_sug/sutau_N"/>
</dbReference>
<feature type="domain" description="AAA+ ATPase" evidence="13">
    <location>
        <begin position="37"/>
        <end position="179"/>
    </location>
</feature>
<keyword evidence="10" id="KW-0239">DNA-directed DNA polymerase</keyword>
<dbReference type="GO" id="GO:0003677">
    <property type="term" value="F:DNA binding"/>
    <property type="evidence" value="ECO:0007669"/>
    <property type="project" value="InterPro"/>
</dbReference>
<dbReference type="Gene3D" id="1.20.272.10">
    <property type="match status" value="1"/>
</dbReference>
<evidence type="ECO:0000256" key="4">
    <source>
        <dbReference type="ARBA" id="ARBA00022695"/>
    </source>
</evidence>
<keyword evidence="8" id="KW-0862">Zinc</keyword>
<evidence type="ECO:0000256" key="11">
    <source>
        <dbReference type="ARBA" id="ARBA00049244"/>
    </source>
</evidence>
<keyword evidence="9" id="KW-0067">ATP-binding</keyword>
<organism evidence="14 15">
    <name type="scientific">Jeotgalibaca ciconiae</name>
    <dbReference type="NCBI Taxonomy" id="2496265"/>
    <lineage>
        <taxon>Bacteria</taxon>
        <taxon>Bacillati</taxon>
        <taxon>Bacillota</taxon>
        <taxon>Bacilli</taxon>
        <taxon>Lactobacillales</taxon>
        <taxon>Carnobacteriaceae</taxon>
        <taxon>Jeotgalibaca</taxon>
    </lineage>
</organism>
<keyword evidence="15" id="KW-1185">Reference proteome</keyword>
<dbReference type="FunFam" id="1.10.8.60:FF:000013">
    <property type="entry name" value="DNA polymerase III subunit gamma/tau"/>
    <property type="match status" value="1"/>
</dbReference>
<dbReference type="CDD" id="cd00009">
    <property type="entry name" value="AAA"/>
    <property type="match status" value="1"/>
</dbReference>
<dbReference type="GO" id="GO:0046872">
    <property type="term" value="F:metal ion binding"/>
    <property type="evidence" value="ECO:0007669"/>
    <property type="project" value="UniProtKB-KW"/>
</dbReference>
<dbReference type="InterPro" id="IPR001270">
    <property type="entry name" value="ClpA/B"/>
</dbReference>
<dbReference type="SUPFAM" id="SSF48019">
    <property type="entry name" value="post-AAA+ oligomerization domain-like"/>
    <property type="match status" value="1"/>
</dbReference>
<evidence type="ECO:0000259" key="13">
    <source>
        <dbReference type="SMART" id="SM00382"/>
    </source>
</evidence>
<evidence type="ECO:0000256" key="3">
    <source>
        <dbReference type="ARBA" id="ARBA00022679"/>
    </source>
</evidence>
<dbReference type="Pfam" id="PF22608">
    <property type="entry name" value="DNAX_ATPase_lid"/>
    <property type="match status" value="1"/>
</dbReference>
<dbReference type="AlphaFoldDB" id="A0A3S9HA06"/>
<dbReference type="GO" id="GO:0009360">
    <property type="term" value="C:DNA polymerase III complex"/>
    <property type="evidence" value="ECO:0007669"/>
    <property type="project" value="InterPro"/>
</dbReference>
<evidence type="ECO:0000256" key="12">
    <source>
        <dbReference type="SAM" id="MobiDB-lite"/>
    </source>
</evidence>
<evidence type="ECO:0000256" key="2">
    <source>
        <dbReference type="ARBA" id="ARBA00012417"/>
    </source>
</evidence>
<evidence type="ECO:0000256" key="9">
    <source>
        <dbReference type="ARBA" id="ARBA00022840"/>
    </source>
</evidence>
<dbReference type="OrthoDB" id="9810148at2"/>
<evidence type="ECO:0000256" key="6">
    <source>
        <dbReference type="ARBA" id="ARBA00022723"/>
    </source>
</evidence>
<dbReference type="InterPro" id="IPR008921">
    <property type="entry name" value="DNA_pol3_clamp-load_cplx_C"/>
</dbReference>
<dbReference type="GO" id="GO:0005524">
    <property type="term" value="F:ATP binding"/>
    <property type="evidence" value="ECO:0007669"/>
    <property type="project" value="UniProtKB-KW"/>
</dbReference>
<name>A0A3S9HA06_9LACT</name>
<sequence length="624" mass="70009">MSYQALYRVWRPQRFDDIAGQEAVTRTLKNALIQGKNSHAYLFTGPRGTGKTSAAKIFAKAINCPNQEDGEPCNQCEICQAITEGRLNDVIEIDAASNNGVEEIRDIRDKARYAPTQAEYKIYIIDEVHMLSTGAFNALLKTLEEPPAKVIFILATTEPHKIPLTIISRTQRFDFKRITYQAILSRMSYILEQEGIKYEEQALHVIARAANGGMRDALSLLDQVISYDSDCVTFDHAIQVSGSLTEEMMIAFLEALWNGNAESALHILHDILENGKEAGRFLEEMILFSRDILVYKQTENQADSSEQTTEQFRSFSKEVNSSFLYRAVEEFSYTQKEMRFSTQPDVYLEVLAVKLSQSDVVVTIPAEVSESHTNPQDVSRLEKEVASLKKELAALLDSVKNGTIQASDTPAAKPTTSRLAVSKNGSSFKPNFTRIQAIMRSASKQELVNVKSNWVDILDTLSVTQRAVLRQAEPVAANAEACILSFEYEILCQKASEDEELRAALEEAISRMSNRPGDFVCVTAEQWGSLRKSYVQELKARKHEPSSAASERENQTDEKQEQPKRTNIPADQPLADYDDRDAPPIFDDLAIEMSPSDEEETKQQEVVEQAISIFGKENITVINE</sequence>
<dbReference type="EMBL" id="CP034465">
    <property type="protein sequence ID" value="AZP04157.1"/>
    <property type="molecule type" value="Genomic_DNA"/>
</dbReference>
<dbReference type="Pfam" id="PF13177">
    <property type="entry name" value="DNA_pol3_delta2"/>
    <property type="match status" value="1"/>
</dbReference>
<dbReference type="Proteomes" id="UP000273326">
    <property type="component" value="Chromosome"/>
</dbReference>
<feature type="compositionally biased region" description="Basic and acidic residues" evidence="12">
    <location>
        <begin position="550"/>
        <end position="564"/>
    </location>
</feature>
<evidence type="ECO:0000313" key="15">
    <source>
        <dbReference type="Proteomes" id="UP000273326"/>
    </source>
</evidence>
<evidence type="ECO:0000256" key="10">
    <source>
        <dbReference type="ARBA" id="ARBA00022932"/>
    </source>
</evidence>
<dbReference type="NCBIfam" id="NF004046">
    <property type="entry name" value="PRK05563.1"/>
    <property type="match status" value="1"/>
</dbReference>
<dbReference type="Pfam" id="PF12169">
    <property type="entry name" value="DNA_pol3_gamma3"/>
    <property type="match status" value="1"/>
</dbReference>
<dbReference type="InterPro" id="IPR050238">
    <property type="entry name" value="DNA_Rep/Repair_Clamp_Loader"/>
</dbReference>
<dbReference type="SUPFAM" id="SSF52540">
    <property type="entry name" value="P-loop containing nucleoside triphosphate hydrolases"/>
    <property type="match status" value="1"/>
</dbReference>
<dbReference type="CDD" id="cd18137">
    <property type="entry name" value="HLD_clamp_pol_III_gamma_tau"/>
    <property type="match status" value="1"/>
</dbReference>
<dbReference type="EC" id="2.7.7.7" evidence="2"/>
<evidence type="ECO:0000313" key="14">
    <source>
        <dbReference type="EMBL" id="AZP04157.1"/>
    </source>
</evidence>
<evidence type="ECO:0000256" key="1">
    <source>
        <dbReference type="ARBA" id="ARBA00006360"/>
    </source>
</evidence>
<gene>
    <name evidence="14" type="primary">dnaX</name>
    <name evidence="14" type="ORF">EJN90_05435</name>
</gene>
<keyword evidence="7" id="KW-0547">Nucleotide-binding</keyword>
<dbReference type="Gene3D" id="3.40.50.300">
    <property type="entry name" value="P-loop containing nucleotide triphosphate hydrolases"/>
    <property type="match status" value="1"/>
</dbReference>
<keyword evidence="3 14" id="KW-0808">Transferase</keyword>
<dbReference type="InterPro" id="IPR045085">
    <property type="entry name" value="HLD_clamp_pol_III_gamma_tau"/>
</dbReference>
<dbReference type="KEGG" id="jeh:EJN90_05435"/>
<comment type="similarity">
    <text evidence="1">Belongs to the DnaX/STICHEL family.</text>
</comment>
<dbReference type="InterPro" id="IPR022754">
    <property type="entry name" value="DNA_pol_III_gamma-3"/>
</dbReference>
<evidence type="ECO:0000256" key="7">
    <source>
        <dbReference type="ARBA" id="ARBA00022741"/>
    </source>
</evidence>
<dbReference type="FunFam" id="3.40.50.300:FF:000014">
    <property type="entry name" value="DNA polymerase III subunit gamma/tau"/>
    <property type="match status" value="1"/>
</dbReference>
<proteinExistence type="inferred from homology"/>
<evidence type="ECO:0000256" key="8">
    <source>
        <dbReference type="ARBA" id="ARBA00022833"/>
    </source>
</evidence>
<dbReference type="PANTHER" id="PTHR11669">
    <property type="entry name" value="REPLICATION FACTOR C / DNA POLYMERASE III GAMMA-TAU SUBUNIT"/>
    <property type="match status" value="1"/>
</dbReference>
<feature type="region of interest" description="Disordered" evidence="12">
    <location>
        <begin position="539"/>
        <end position="603"/>
    </location>
</feature>
<dbReference type="InterPro" id="IPR027417">
    <property type="entry name" value="P-loop_NTPase"/>
</dbReference>
<keyword evidence="6" id="KW-0479">Metal-binding</keyword>
<dbReference type="InterPro" id="IPR003593">
    <property type="entry name" value="AAA+_ATPase"/>
</dbReference>
<protein>
    <recommendedName>
        <fullName evidence="2">DNA-directed DNA polymerase</fullName>
        <ecNumber evidence="2">2.7.7.7</ecNumber>
    </recommendedName>
</protein>
<dbReference type="GO" id="GO:0003887">
    <property type="term" value="F:DNA-directed DNA polymerase activity"/>
    <property type="evidence" value="ECO:0007669"/>
    <property type="project" value="UniProtKB-KW"/>
</dbReference>
<dbReference type="PANTHER" id="PTHR11669:SF0">
    <property type="entry name" value="PROTEIN STICHEL-LIKE 2"/>
    <property type="match status" value="1"/>
</dbReference>
<dbReference type="RefSeq" id="WP_126109298.1">
    <property type="nucleotide sequence ID" value="NZ_CP034465.1"/>
</dbReference>
<comment type="catalytic activity">
    <reaction evidence="11">
        <text>DNA(n) + a 2'-deoxyribonucleoside 5'-triphosphate = DNA(n+1) + diphosphate</text>
        <dbReference type="Rhea" id="RHEA:22508"/>
        <dbReference type="Rhea" id="RHEA-COMP:17339"/>
        <dbReference type="Rhea" id="RHEA-COMP:17340"/>
        <dbReference type="ChEBI" id="CHEBI:33019"/>
        <dbReference type="ChEBI" id="CHEBI:61560"/>
        <dbReference type="ChEBI" id="CHEBI:173112"/>
        <dbReference type="EC" id="2.7.7.7"/>
    </reaction>
</comment>
<dbReference type="NCBIfam" id="TIGR02397">
    <property type="entry name" value="dnaX_nterm"/>
    <property type="match status" value="1"/>
</dbReference>
<dbReference type="PRINTS" id="PR00300">
    <property type="entry name" value="CLPPROTEASEA"/>
</dbReference>
<evidence type="ECO:0000256" key="5">
    <source>
        <dbReference type="ARBA" id="ARBA00022705"/>
    </source>
</evidence>
<dbReference type="Gene3D" id="1.10.8.60">
    <property type="match status" value="1"/>
</dbReference>
<dbReference type="GO" id="GO:0006261">
    <property type="term" value="P:DNA-templated DNA replication"/>
    <property type="evidence" value="ECO:0007669"/>
    <property type="project" value="TreeGrafter"/>
</dbReference>
<dbReference type="SMART" id="SM00382">
    <property type="entry name" value="AAA"/>
    <property type="match status" value="1"/>
</dbReference>
<reference evidence="15" key="1">
    <citation type="submission" date="2018-12" db="EMBL/GenBank/DDBJ databases">
        <title>Complete genome sequencing of Jeotgalibaca sp. H21T32.</title>
        <authorList>
            <person name="Bae J.-W."/>
            <person name="Lee S.-Y."/>
        </authorList>
    </citation>
    <scope>NUCLEOTIDE SEQUENCE [LARGE SCALE GENOMIC DNA]</scope>
    <source>
        <strain evidence="15">H21T32</strain>
    </source>
</reference>
<accession>A0A3S9HA06</accession>
<keyword evidence="5" id="KW-0235">DNA replication</keyword>
<keyword evidence="4 14" id="KW-0548">Nucleotidyltransferase</keyword>